<dbReference type="RefSeq" id="WP_005608718.1">
    <property type="nucleotide sequence ID" value="NZ_ADOG01000027.1"/>
</dbReference>
<evidence type="ECO:0000259" key="1">
    <source>
        <dbReference type="Pfam" id="PF00534"/>
    </source>
</evidence>
<feature type="domain" description="Glycosyl transferase family 1" evidence="1">
    <location>
        <begin position="176"/>
        <end position="330"/>
    </location>
</feature>
<dbReference type="SUPFAM" id="SSF53756">
    <property type="entry name" value="UDP-Glycosyltransferase/glycogen phosphorylase"/>
    <property type="match status" value="1"/>
</dbReference>
<proteinExistence type="predicted"/>
<dbReference type="AlphaFoldDB" id="A0A828Q4H3"/>
<protein>
    <submittedName>
        <fullName evidence="3">VI polysaccharide biosynthesis protein</fullName>
    </submittedName>
</protein>
<dbReference type="PANTHER" id="PTHR12526">
    <property type="entry name" value="GLYCOSYLTRANSFERASE"/>
    <property type="match status" value="1"/>
</dbReference>
<dbReference type="Pfam" id="PF00534">
    <property type="entry name" value="Glycos_transf_1"/>
    <property type="match status" value="1"/>
</dbReference>
<dbReference type="InterPro" id="IPR028098">
    <property type="entry name" value="Glyco_trans_4-like_N"/>
</dbReference>
<dbReference type="InterPro" id="IPR001296">
    <property type="entry name" value="Glyco_trans_1"/>
</dbReference>
<dbReference type="Proteomes" id="UP000005341">
    <property type="component" value="Unassembled WGS sequence"/>
</dbReference>
<gene>
    <name evidence="3" type="ORF">appser6_16170</name>
</gene>
<organism evidence="3 4">
    <name type="scientific">Actinobacillus pleuropneumoniae serovar 6 str. Femo</name>
    <dbReference type="NCBI Taxonomy" id="754256"/>
    <lineage>
        <taxon>Bacteria</taxon>
        <taxon>Pseudomonadati</taxon>
        <taxon>Pseudomonadota</taxon>
        <taxon>Gammaproteobacteria</taxon>
        <taxon>Pasteurellales</taxon>
        <taxon>Pasteurellaceae</taxon>
        <taxon>Actinobacillus</taxon>
    </lineage>
</organism>
<name>A0A828Q4H3_ACTPL</name>
<sequence>MKRILVYGMTDNFGGMEAYIHNIYQHLDKTQIQFDFVCDFPKMTLSDYYLDNGCKIHFIPPKNQGLFKSLWAMWKVIKENNYDVIYFNIMNAGYVLNMLPAFLLGKKIIAHSHNADTDKKRLHYKLRWLLNCIADIKLACTDAAAKFMFGEDKQYILIKNGIDLNRYQYNVEIYKSIRDKLDWKLTNKVILYVARMDHQKNPFFTLDIIKKINQLDSSVHFVYVGDGPMKNEIIDYISSNNINNIHLLGIRHDVNELMIAADCLILPSLFEGLGIVAIEAQAAGLPVYLSDKIPIDAKILPSTEFLPIDSKDIELWVSKIMASLMDNTQRKSDRTMLADAGYDIKLVAQQLQSLLLS</sequence>
<evidence type="ECO:0000313" key="4">
    <source>
        <dbReference type="Proteomes" id="UP000005341"/>
    </source>
</evidence>
<evidence type="ECO:0000313" key="3">
    <source>
        <dbReference type="EMBL" id="EFM91439.1"/>
    </source>
</evidence>
<feature type="domain" description="Glycosyltransferase subfamily 4-like N-terminal" evidence="2">
    <location>
        <begin position="13"/>
        <end position="166"/>
    </location>
</feature>
<accession>A0A828Q4H3</accession>
<dbReference type="GO" id="GO:1901135">
    <property type="term" value="P:carbohydrate derivative metabolic process"/>
    <property type="evidence" value="ECO:0007669"/>
    <property type="project" value="UniProtKB-ARBA"/>
</dbReference>
<dbReference type="Gene3D" id="3.40.50.2000">
    <property type="entry name" value="Glycogen Phosphorylase B"/>
    <property type="match status" value="2"/>
</dbReference>
<evidence type="ECO:0000259" key="2">
    <source>
        <dbReference type="Pfam" id="PF13439"/>
    </source>
</evidence>
<dbReference type="Pfam" id="PF13439">
    <property type="entry name" value="Glyco_transf_4"/>
    <property type="match status" value="1"/>
</dbReference>
<reference evidence="3 4" key="1">
    <citation type="journal article" date="2010" name="J. Bacteriol.">
        <title>Comparative genomic characterization of Actinobacillus pleuropneumoniae.</title>
        <authorList>
            <person name="Xu Z."/>
            <person name="Chen X."/>
            <person name="Li L."/>
            <person name="Li T."/>
            <person name="Wang S."/>
            <person name="Chen H."/>
            <person name="Zhou R."/>
        </authorList>
    </citation>
    <scope>NUCLEOTIDE SEQUENCE [LARGE SCALE GENOMIC DNA]</scope>
    <source>
        <strain evidence="3 4">Femo</strain>
    </source>
</reference>
<comment type="caution">
    <text evidence="3">The sequence shown here is derived from an EMBL/GenBank/DDBJ whole genome shotgun (WGS) entry which is preliminary data.</text>
</comment>
<dbReference type="PANTHER" id="PTHR12526:SF630">
    <property type="entry name" value="GLYCOSYLTRANSFERASE"/>
    <property type="match status" value="1"/>
</dbReference>
<dbReference type="GO" id="GO:0016757">
    <property type="term" value="F:glycosyltransferase activity"/>
    <property type="evidence" value="ECO:0007669"/>
    <property type="project" value="InterPro"/>
</dbReference>
<dbReference type="EMBL" id="ADOG01000027">
    <property type="protein sequence ID" value="EFM91439.1"/>
    <property type="molecule type" value="Genomic_DNA"/>
</dbReference>